<sequence length="374" mass="43311">MKQENLDHCSVVLFKIDPQLILEYSAGFVSLSKNDSMQQKAADANIIPLLIEMCDEYPMTFDILWALSFNTDIQQQLRSNKSFMVKLAHLEEDSGNQQMRKITNGILWNLESNHKERATSETNDVMMFDIMISYSHKDKVLCKQLYEELARAGYRVWIDFDQMHGNVMDAMAQAIERSRAIIICISEEYRRSNYCRAEAHYAFQRQLRIVPVLLQKSYKPDGWLLFLIGQLLYVDFTKNEFPRAMEILVKELKALVIPETYVARVQPKKDTDTVRPVAPVSPTPSPSLILPDNILEWTQIHVQDWLIGHNLVQMSRLLANCDGSSLIYLNEFIKNCEPQQVLKLLQEDSVRRTKESLSLVELACFRSGIDRQKQ</sequence>
<accession>A0A816DEE4</accession>
<reference evidence="3" key="1">
    <citation type="submission" date="2021-02" db="EMBL/GenBank/DDBJ databases">
        <authorList>
            <person name="Nowell W R."/>
        </authorList>
    </citation>
    <scope>NUCLEOTIDE SEQUENCE</scope>
</reference>
<name>A0A816DEE4_9BILA</name>
<proteinExistence type="predicted"/>
<protein>
    <recommendedName>
        <fullName evidence="1">TIR domain-containing protein</fullName>
    </recommendedName>
</protein>
<dbReference type="PROSITE" id="PS50104">
    <property type="entry name" value="TIR"/>
    <property type="match status" value="1"/>
</dbReference>
<evidence type="ECO:0000313" key="6">
    <source>
        <dbReference type="Proteomes" id="UP000663829"/>
    </source>
</evidence>
<evidence type="ECO:0000313" key="2">
    <source>
        <dbReference type="EMBL" id="CAF1364991.1"/>
    </source>
</evidence>
<organism evidence="3 6">
    <name type="scientific">Didymodactylos carnosus</name>
    <dbReference type="NCBI Taxonomy" id="1234261"/>
    <lineage>
        <taxon>Eukaryota</taxon>
        <taxon>Metazoa</taxon>
        <taxon>Spiralia</taxon>
        <taxon>Gnathifera</taxon>
        <taxon>Rotifera</taxon>
        <taxon>Eurotatoria</taxon>
        <taxon>Bdelloidea</taxon>
        <taxon>Philodinida</taxon>
        <taxon>Philodinidae</taxon>
        <taxon>Didymodactylos</taxon>
    </lineage>
</organism>
<evidence type="ECO:0000313" key="5">
    <source>
        <dbReference type="EMBL" id="CAF4535422.1"/>
    </source>
</evidence>
<dbReference type="InterPro" id="IPR000157">
    <property type="entry name" value="TIR_dom"/>
</dbReference>
<dbReference type="Proteomes" id="UP000663829">
    <property type="component" value="Unassembled WGS sequence"/>
</dbReference>
<dbReference type="InterPro" id="IPR035897">
    <property type="entry name" value="Toll_tir_struct_dom_sf"/>
</dbReference>
<evidence type="ECO:0000313" key="3">
    <source>
        <dbReference type="EMBL" id="CAF1633292.1"/>
    </source>
</evidence>
<dbReference type="EMBL" id="CAJOBA010045246">
    <property type="protein sequence ID" value="CAF4174446.1"/>
    <property type="molecule type" value="Genomic_DNA"/>
</dbReference>
<comment type="caution">
    <text evidence="3">The sequence shown here is derived from an EMBL/GenBank/DDBJ whole genome shotgun (WGS) entry which is preliminary data.</text>
</comment>
<dbReference type="EMBL" id="CAJNOK010023594">
    <property type="protein sequence ID" value="CAF1364991.1"/>
    <property type="molecule type" value="Genomic_DNA"/>
</dbReference>
<dbReference type="AlphaFoldDB" id="A0A816DEE4"/>
<evidence type="ECO:0000259" key="1">
    <source>
        <dbReference type="PROSITE" id="PS50104"/>
    </source>
</evidence>
<keyword evidence="6" id="KW-1185">Reference proteome</keyword>
<dbReference type="EMBL" id="CAJNOQ010044417">
    <property type="protein sequence ID" value="CAF1633292.1"/>
    <property type="molecule type" value="Genomic_DNA"/>
</dbReference>
<dbReference type="Proteomes" id="UP000681722">
    <property type="component" value="Unassembled WGS sequence"/>
</dbReference>
<dbReference type="PANTHER" id="PTHR46270:SF2">
    <property type="entry name" value="TIR DOMAIN-CONTAINING PROTEIN"/>
    <property type="match status" value="1"/>
</dbReference>
<dbReference type="Proteomes" id="UP000682733">
    <property type="component" value="Unassembled WGS sequence"/>
</dbReference>
<dbReference type="Gene3D" id="3.40.50.10140">
    <property type="entry name" value="Toll/interleukin-1 receptor homology (TIR) domain"/>
    <property type="match status" value="1"/>
</dbReference>
<dbReference type="Pfam" id="PF13676">
    <property type="entry name" value="TIR_2"/>
    <property type="match status" value="1"/>
</dbReference>
<dbReference type="OrthoDB" id="9978456at2759"/>
<evidence type="ECO:0000313" key="4">
    <source>
        <dbReference type="EMBL" id="CAF4174446.1"/>
    </source>
</evidence>
<gene>
    <name evidence="3" type="ORF">GPM918_LOCUS44495</name>
    <name evidence="2" type="ORF">OVA965_LOCUS31409</name>
    <name evidence="5" type="ORF">SRO942_LOCUS46369</name>
    <name evidence="4" type="ORF">TMI583_LOCUS32233</name>
</gene>
<dbReference type="Proteomes" id="UP000677228">
    <property type="component" value="Unassembled WGS sequence"/>
</dbReference>
<dbReference type="EMBL" id="CAJOBC010112481">
    <property type="protein sequence ID" value="CAF4535422.1"/>
    <property type="molecule type" value="Genomic_DNA"/>
</dbReference>
<dbReference type="SMART" id="SM00255">
    <property type="entry name" value="TIR"/>
    <property type="match status" value="1"/>
</dbReference>
<dbReference type="SUPFAM" id="SSF52200">
    <property type="entry name" value="Toll/Interleukin receptor TIR domain"/>
    <property type="match status" value="1"/>
</dbReference>
<feature type="domain" description="TIR" evidence="1">
    <location>
        <begin position="126"/>
        <end position="256"/>
    </location>
</feature>
<dbReference type="GO" id="GO:0007165">
    <property type="term" value="P:signal transduction"/>
    <property type="evidence" value="ECO:0007669"/>
    <property type="project" value="InterPro"/>
</dbReference>
<dbReference type="PANTHER" id="PTHR46270">
    <property type="entry name" value="ARMADILLO-TYPE FOLD-RELATED"/>
    <property type="match status" value="1"/>
</dbReference>